<dbReference type="Gene3D" id="3.30.450.20">
    <property type="entry name" value="PAS domain"/>
    <property type="match status" value="1"/>
</dbReference>
<dbReference type="InterPro" id="IPR003594">
    <property type="entry name" value="HATPase_dom"/>
</dbReference>
<dbReference type="InterPro" id="IPR036890">
    <property type="entry name" value="HATPase_C_sf"/>
</dbReference>
<dbReference type="InterPro" id="IPR005467">
    <property type="entry name" value="His_kinase_dom"/>
</dbReference>
<name>A0A645EFV4_9ZZZZ</name>
<dbReference type="PANTHER" id="PTHR43065:SF23">
    <property type="entry name" value="SENSOR HISTIDINE KINASE PDTAS"/>
    <property type="match status" value="1"/>
</dbReference>
<gene>
    <name evidence="3" type="primary">pdtaS_9</name>
    <name evidence="3" type="ORF">SDC9_147414</name>
</gene>
<protein>
    <submittedName>
        <fullName evidence="3">Putative sensor histidine kinase pdtaS</fullName>
        <ecNumber evidence="3">2.7.13.3</ecNumber>
    </submittedName>
</protein>
<dbReference type="InterPro" id="IPR011495">
    <property type="entry name" value="Sig_transdc_His_kin_sub2_dim/P"/>
</dbReference>
<comment type="caution">
    <text evidence="3">The sequence shown here is derived from an EMBL/GenBank/DDBJ whole genome shotgun (WGS) entry which is preliminary data.</text>
</comment>
<dbReference type="SMART" id="SM00387">
    <property type="entry name" value="HATPase_c"/>
    <property type="match status" value="1"/>
</dbReference>
<feature type="domain" description="Histidine kinase" evidence="1">
    <location>
        <begin position="30"/>
        <end position="236"/>
    </location>
</feature>
<dbReference type="Gene3D" id="3.30.565.10">
    <property type="entry name" value="Histidine kinase-like ATPase, C-terminal domain"/>
    <property type="match status" value="1"/>
</dbReference>
<proteinExistence type="predicted"/>
<feature type="domain" description="PAC" evidence="2">
    <location>
        <begin position="1"/>
        <end position="22"/>
    </location>
</feature>
<sequence>MGVMSMLTDITKRKEAEEALSNVEIARKQEIHHRIKNNLQVISSLLDLQSEKFNNRKDIKDSEVLEAFRESQDRVISMALIHEELYKGGGFDALNFSSYIEKLAENLFETYRLGNADLSLNMDLEENIFFDMDIAVPLGIIVNELVSNSLKHAFAEKEGEIRIKLCRKEKSNKTQESLFSLKVSDNGKGIPENVELENAESLGLKLVSILIDQLDGNMELKREQGTEFRISFKVMERP</sequence>
<dbReference type="Pfam" id="PF07568">
    <property type="entry name" value="HisKA_2"/>
    <property type="match status" value="1"/>
</dbReference>
<evidence type="ECO:0000313" key="3">
    <source>
        <dbReference type="EMBL" id="MPN00220.1"/>
    </source>
</evidence>
<evidence type="ECO:0000259" key="1">
    <source>
        <dbReference type="PROSITE" id="PS50109"/>
    </source>
</evidence>
<dbReference type="PANTHER" id="PTHR43065">
    <property type="entry name" value="SENSOR HISTIDINE KINASE"/>
    <property type="match status" value="1"/>
</dbReference>
<dbReference type="InterPro" id="IPR000700">
    <property type="entry name" value="PAS-assoc_C"/>
</dbReference>
<reference evidence="3" key="1">
    <citation type="submission" date="2019-08" db="EMBL/GenBank/DDBJ databases">
        <authorList>
            <person name="Kucharzyk K."/>
            <person name="Murdoch R.W."/>
            <person name="Higgins S."/>
            <person name="Loffler F."/>
        </authorList>
    </citation>
    <scope>NUCLEOTIDE SEQUENCE</scope>
</reference>
<accession>A0A645EFV4</accession>
<keyword evidence="3" id="KW-0808">Transferase</keyword>
<dbReference type="EMBL" id="VSSQ01046257">
    <property type="protein sequence ID" value="MPN00220.1"/>
    <property type="molecule type" value="Genomic_DNA"/>
</dbReference>
<dbReference type="AlphaFoldDB" id="A0A645EFV4"/>
<keyword evidence="3" id="KW-0418">Kinase</keyword>
<dbReference type="EC" id="2.7.13.3" evidence="3"/>
<dbReference type="PROSITE" id="PS50109">
    <property type="entry name" value="HIS_KIN"/>
    <property type="match status" value="1"/>
</dbReference>
<dbReference type="Pfam" id="PF02518">
    <property type="entry name" value="HATPase_c"/>
    <property type="match status" value="1"/>
</dbReference>
<evidence type="ECO:0000259" key="2">
    <source>
        <dbReference type="PROSITE" id="PS50113"/>
    </source>
</evidence>
<dbReference type="SUPFAM" id="SSF55874">
    <property type="entry name" value="ATPase domain of HSP90 chaperone/DNA topoisomerase II/histidine kinase"/>
    <property type="match status" value="1"/>
</dbReference>
<dbReference type="PROSITE" id="PS50113">
    <property type="entry name" value="PAC"/>
    <property type="match status" value="1"/>
</dbReference>
<organism evidence="3">
    <name type="scientific">bioreactor metagenome</name>
    <dbReference type="NCBI Taxonomy" id="1076179"/>
    <lineage>
        <taxon>unclassified sequences</taxon>
        <taxon>metagenomes</taxon>
        <taxon>ecological metagenomes</taxon>
    </lineage>
</organism>
<dbReference type="GO" id="GO:0004673">
    <property type="term" value="F:protein histidine kinase activity"/>
    <property type="evidence" value="ECO:0007669"/>
    <property type="project" value="UniProtKB-EC"/>
</dbReference>